<dbReference type="AlphaFoldDB" id="A0A6A6PPE8"/>
<feature type="region of interest" description="Disordered" evidence="1">
    <location>
        <begin position="154"/>
        <end position="216"/>
    </location>
</feature>
<reference evidence="2" key="1">
    <citation type="journal article" date="2020" name="Stud. Mycol.">
        <title>101 Dothideomycetes genomes: a test case for predicting lifestyles and emergence of pathogens.</title>
        <authorList>
            <person name="Haridas S."/>
            <person name="Albert R."/>
            <person name="Binder M."/>
            <person name="Bloem J."/>
            <person name="Labutti K."/>
            <person name="Salamov A."/>
            <person name="Andreopoulos B."/>
            <person name="Baker S."/>
            <person name="Barry K."/>
            <person name="Bills G."/>
            <person name="Bluhm B."/>
            <person name="Cannon C."/>
            <person name="Castanera R."/>
            <person name="Culley D."/>
            <person name="Daum C."/>
            <person name="Ezra D."/>
            <person name="Gonzalez J."/>
            <person name="Henrissat B."/>
            <person name="Kuo A."/>
            <person name="Liang C."/>
            <person name="Lipzen A."/>
            <person name="Lutzoni F."/>
            <person name="Magnuson J."/>
            <person name="Mondo S."/>
            <person name="Nolan M."/>
            <person name="Ohm R."/>
            <person name="Pangilinan J."/>
            <person name="Park H.-J."/>
            <person name="Ramirez L."/>
            <person name="Alfaro M."/>
            <person name="Sun H."/>
            <person name="Tritt A."/>
            <person name="Yoshinaga Y."/>
            <person name="Zwiers L.-H."/>
            <person name="Turgeon B."/>
            <person name="Goodwin S."/>
            <person name="Spatafora J."/>
            <person name="Crous P."/>
            <person name="Grigoriev I."/>
        </authorList>
    </citation>
    <scope>NUCLEOTIDE SEQUENCE</scope>
    <source>
        <strain evidence="2">CBS 113389</strain>
    </source>
</reference>
<feature type="region of interest" description="Disordered" evidence="1">
    <location>
        <begin position="82"/>
        <end position="112"/>
    </location>
</feature>
<evidence type="ECO:0000313" key="2">
    <source>
        <dbReference type="EMBL" id="KAF2481313.1"/>
    </source>
</evidence>
<gene>
    <name evidence="2" type="ORF">BDY17DRAFT_326014</name>
</gene>
<name>A0A6A6PPE8_9PEZI</name>
<keyword evidence="3" id="KW-1185">Reference proteome</keyword>
<dbReference type="Proteomes" id="UP000799767">
    <property type="component" value="Unassembled WGS sequence"/>
</dbReference>
<organism evidence="2 3">
    <name type="scientific">Neohortaea acidophila</name>
    <dbReference type="NCBI Taxonomy" id="245834"/>
    <lineage>
        <taxon>Eukaryota</taxon>
        <taxon>Fungi</taxon>
        <taxon>Dikarya</taxon>
        <taxon>Ascomycota</taxon>
        <taxon>Pezizomycotina</taxon>
        <taxon>Dothideomycetes</taxon>
        <taxon>Dothideomycetidae</taxon>
        <taxon>Mycosphaerellales</taxon>
        <taxon>Teratosphaeriaceae</taxon>
        <taxon>Neohortaea</taxon>
    </lineage>
</organism>
<dbReference type="OrthoDB" id="3921182at2759"/>
<dbReference type="EMBL" id="MU001638">
    <property type="protein sequence ID" value="KAF2481313.1"/>
    <property type="molecule type" value="Genomic_DNA"/>
</dbReference>
<proteinExistence type="predicted"/>
<dbReference type="GeneID" id="54478444"/>
<protein>
    <submittedName>
        <fullName evidence="2">Uncharacterized protein</fullName>
    </submittedName>
</protein>
<evidence type="ECO:0000313" key="3">
    <source>
        <dbReference type="Proteomes" id="UP000799767"/>
    </source>
</evidence>
<accession>A0A6A6PPE8</accession>
<dbReference type="RefSeq" id="XP_033587883.1">
    <property type="nucleotide sequence ID" value="XM_033737442.1"/>
</dbReference>
<evidence type="ECO:0000256" key="1">
    <source>
        <dbReference type="SAM" id="MobiDB-lite"/>
    </source>
</evidence>
<feature type="compositionally biased region" description="Basic and acidic residues" evidence="1">
    <location>
        <begin position="98"/>
        <end position="110"/>
    </location>
</feature>
<sequence length="216" mass="23692">MPSRARGKQAVYNTPTIRNGGFGYLQVEAIHNRPMSIARRHLAASELRMRSIEPSELSSSEWVRFLVMETPERDRWIAEFERRRRNSNSSSSSAEGGLSKEEEARLEAVEAARGTAAEAAPVALPSVAAASPAGARTGVTPSVSVWARRFDGNESGQYSARRPRHARRAVTESLIDAPAPPPTYETAVRSRSPPPAYEPRSDDEGSVSPRHIRFAV</sequence>